<reference evidence="2 3" key="1">
    <citation type="submission" date="2024-08" db="EMBL/GenBank/DDBJ databases">
        <authorList>
            <person name="Arias E."/>
        </authorList>
    </citation>
    <scope>NUCLEOTIDE SEQUENCE [LARGE SCALE GENOMIC DNA]</scope>
    <source>
        <strain evidence="2 3">FAM 25317</strain>
    </source>
</reference>
<keyword evidence="1" id="KW-0472">Membrane</keyword>
<feature type="non-terminal residue" evidence="2">
    <location>
        <position position="1"/>
    </location>
</feature>
<keyword evidence="1" id="KW-0812">Transmembrane</keyword>
<evidence type="ECO:0000313" key="3">
    <source>
        <dbReference type="Proteomes" id="UP001625389"/>
    </source>
</evidence>
<dbReference type="RefSeq" id="WP_407137796.1">
    <property type="nucleotide sequence ID" value="NZ_JBGQPK010000102.1"/>
</dbReference>
<name>A0ABW8UEZ6_9LACO</name>
<evidence type="ECO:0000313" key="2">
    <source>
        <dbReference type="EMBL" id="MFL2030416.1"/>
    </source>
</evidence>
<gene>
    <name evidence="2" type="ORF">ACEN34_12530</name>
</gene>
<sequence length="72" mass="8456">GIKIKKQRTSIKLKMPPNKRQPDFSKSRSLVVFLKRVIIYRLPCYLIKLSPYILILANIGYSKLGSNFIYKR</sequence>
<protein>
    <submittedName>
        <fullName evidence="2">Uncharacterized protein</fullName>
    </submittedName>
</protein>
<evidence type="ECO:0000256" key="1">
    <source>
        <dbReference type="SAM" id="Phobius"/>
    </source>
</evidence>
<keyword evidence="3" id="KW-1185">Reference proteome</keyword>
<comment type="caution">
    <text evidence="2">The sequence shown here is derived from an EMBL/GenBank/DDBJ whole genome shotgun (WGS) entry which is preliminary data.</text>
</comment>
<proteinExistence type="predicted"/>
<keyword evidence="1" id="KW-1133">Transmembrane helix</keyword>
<dbReference type="Proteomes" id="UP001625389">
    <property type="component" value="Unassembled WGS sequence"/>
</dbReference>
<feature type="transmembrane region" description="Helical" evidence="1">
    <location>
        <begin position="38"/>
        <end position="61"/>
    </location>
</feature>
<dbReference type="EMBL" id="JBGQPK010000102">
    <property type="protein sequence ID" value="MFL2030416.1"/>
    <property type="molecule type" value="Genomic_DNA"/>
</dbReference>
<organism evidence="2 3">
    <name type="scientific">Loigolactobacillus zhaoyuanensis</name>
    <dbReference type="NCBI Taxonomy" id="2486017"/>
    <lineage>
        <taxon>Bacteria</taxon>
        <taxon>Bacillati</taxon>
        <taxon>Bacillota</taxon>
        <taxon>Bacilli</taxon>
        <taxon>Lactobacillales</taxon>
        <taxon>Lactobacillaceae</taxon>
        <taxon>Loigolactobacillus</taxon>
    </lineage>
</organism>
<accession>A0ABW8UEZ6</accession>